<dbReference type="InterPro" id="IPR001460">
    <property type="entry name" value="PCN-bd_Tpept"/>
</dbReference>
<evidence type="ECO:0000313" key="5">
    <source>
        <dbReference type="EMBL" id="GGR38783.1"/>
    </source>
</evidence>
<dbReference type="AlphaFoldDB" id="A0AAV4KPW7"/>
<dbReference type="Proteomes" id="UP000642014">
    <property type="component" value="Unassembled WGS sequence"/>
</dbReference>
<accession>A0AAV4KPW7</accession>
<evidence type="ECO:0000259" key="3">
    <source>
        <dbReference type="Pfam" id="PF00905"/>
    </source>
</evidence>
<dbReference type="RefSeq" id="WP_152370210.1">
    <property type="nucleotide sequence ID" value="NZ_BMSJ01000009.1"/>
</dbReference>
<dbReference type="PANTHER" id="PTHR30627:SF24">
    <property type="entry name" value="PENICILLIN-BINDING PROTEIN 4B"/>
    <property type="match status" value="1"/>
</dbReference>
<feature type="domain" description="Penicillin-binding protein transpeptidase" evidence="3">
    <location>
        <begin position="268"/>
        <end position="547"/>
    </location>
</feature>
<dbReference type="SUPFAM" id="SSF56601">
    <property type="entry name" value="beta-lactamase/transpeptidase-like"/>
    <property type="match status" value="1"/>
</dbReference>
<dbReference type="InterPro" id="IPR007887">
    <property type="entry name" value="MecA_N"/>
</dbReference>
<dbReference type="InterPro" id="IPR012338">
    <property type="entry name" value="Beta-lactam/transpept-like"/>
</dbReference>
<keyword evidence="2" id="KW-0472">Membrane</keyword>
<reference evidence="6 7" key="2">
    <citation type="submission" date="2017-09" db="EMBL/GenBank/DDBJ databases">
        <authorList>
            <person name="Lee N."/>
            <person name="Cho B.-K."/>
        </authorList>
    </citation>
    <scope>NUCLEOTIDE SEQUENCE [LARGE SCALE GENOMIC DNA]</scope>
    <source>
        <strain evidence="6 7">ATCC 19740</strain>
    </source>
</reference>
<evidence type="ECO:0000256" key="1">
    <source>
        <dbReference type="SAM" id="MobiDB-lite"/>
    </source>
</evidence>
<dbReference type="Pfam" id="PF00905">
    <property type="entry name" value="Transpeptidase"/>
    <property type="match status" value="1"/>
</dbReference>
<dbReference type="PANTHER" id="PTHR30627">
    <property type="entry name" value="PEPTIDOGLYCAN D,D-TRANSPEPTIDASE"/>
    <property type="match status" value="1"/>
</dbReference>
<dbReference type="GO" id="GO:0046677">
    <property type="term" value="P:response to antibiotic"/>
    <property type="evidence" value="ECO:0007669"/>
    <property type="project" value="InterPro"/>
</dbReference>
<dbReference type="EMBL" id="CP023693">
    <property type="protein sequence ID" value="QEV33173.1"/>
    <property type="molecule type" value="Genomic_DNA"/>
</dbReference>
<evidence type="ECO:0000256" key="2">
    <source>
        <dbReference type="SAM" id="Phobius"/>
    </source>
</evidence>
<dbReference type="Pfam" id="PF05223">
    <property type="entry name" value="MecA_N"/>
    <property type="match status" value="1"/>
</dbReference>
<gene>
    <name evidence="6" type="ORF">CP977_14200</name>
    <name evidence="5" type="ORF">GCM10010497_47250</name>
</gene>
<evidence type="ECO:0000313" key="7">
    <source>
        <dbReference type="Proteomes" id="UP000326029"/>
    </source>
</evidence>
<evidence type="ECO:0000259" key="4">
    <source>
        <dbReference type="Pfam" id="PF05223"/>
    </source>
</evidence>
<dbReference type="GeneID" id="95454921"/>
<protein>
    <submittedName>
        <fullName evidence="5">Penicillin-binding protein</fullName>
    </submittedName>
</protein>
<keyword evidence="2" id="KW-1133">Transmembrane helix</keyword>
<proteinExistence type="predicted"/>
<keyword evidence="2" id="KW-0812">Transmembrane</keyword>
<evidence type="ECO:0000313" key="8">
    <source>
        <dbReference type="Proteomes" id="UP000642014"/>
    </source>
</evidence>
<evidence type="ECO:0000313" key="6">
    <source>
        <dbReference type="EMBL" id="QEV33173.1"/>
    </source>
</evidence>
<dbReference type="GO" id="GO:0071972">
    <property type="term" value="F:peptidoglycan L,D-transpeptidase activity"/>
    <property type="evidence" value="ECO:0007669"/>
    <property type="project" value="TreeGrafter"/>
</dbReference>
<feature type="domain" description="NTF2-like N-terminal transpeptidase" evidence="4">
    <location>
        <begin position="63"/>
        <end position="166"/>
    </location>
</feature>
<dbReference type="InterPro" id="IPR050515">
    <property type="entry name" value="Beta-lactam/transpept"/>
</dbReference>
<organism evidence="5 8">
    <name type="scientific">Streptomyces cinereoruber</name>
    <dbReference type="NCBI Taxonomy" id="67260"/>
    <lineage>
        <taxon>Bacteria</taxon>
        <taxon>Bacillati</taxon>
        <taxon>Actinomycetota</taxon>
        <taxon>Actinomycetes</taxon>
        <taxon>Kitasatosporales</taxon>
        <taxon>Streptomycetaceae</taxon>
        <taxon>Streptomyces</taxon>
    </lineage>
</organism>
<feature type="region of interest" description="Disordered" evidence="1">
    <location>
        <begin position="484"/>
        <end position="509"/>
    </location>
</feature>
<keyword evidence="7" id="KW-1185">Reference proteome</keyword>
<dbReference type="Gene3D" id="3.40.710.10">
    <property type="entry name" value="DD-peptidase/beta-lactamase superfamily"/>
    <property type="match status" value="1"/>
</dbReference>
<reference evidence="5 8" key="1">
    <citation type="journal article" date="2014" name="Int. J. Syst. Evol. Microbiol.">
        <title>Complete genome sequence of Corynebacterium casei LMG S-19264T (=DSM 44701T), isolated from a smear-ripened cheese.</title>
        <authorList>
            <consortium name="US DOE Joint Genome Institute (JGI-PGF)"/>
            <person name="Walter F."/>
            <person name="Albersmeier A."/>
            <person name="Kalinowski J."/>
            <person name="Ruckert C."/>
        </authorList>
    </citation>
    <scope>NUCLEOTIDE SEQUENCE [LARGE SCALE GENOMIC DNA]</scope>
    <source>
        <strain evidence="5 8">JCM 4205</strain>
    </source>
</reference>
<feature type="transmembrane region" description="Helical" evidence="2">
    <location>
        <begin position="7"/>
        <end position="29"/>
    </location>
</feature>
<dbReference type="EMBL" id="BMSJ01000009">
    <property type="protein sequence ID" value="GGR38783.1"/>
    <property type="molecule type" value="Genomic_DNA"/>
</dbReference>
<sequence>MRSGAKVAIVGGVFAVVAGGVGYGGYNLWNGVTGGDSTVNTRSEAAPEKRSGPVTAEETTAVSKEFLAAWAAGESDKAAQLTNDPVTAGPALLAYKEGAKVSKAVITPGTPVGTKVPFTVRATVSYEGVSKDLAYASELTVVRGQTTGRPLVQWRPAVLHPKLTAGATLRTGTAKVASVKAVDRNGAELTKEKYPSLGVVIDTLRQRYGAQAGGTTGVETWIDSGSESVADTPLLVLRQGKPGTIKTTIDAKVQAAAEKAVKTYGQASVAAVEPSTGAIRAVANSPAEGFNAAFQGQQAPGSTMKIVTAAMMMEHGIAGPDDRVECPPDVQWLGRTFQNLDRFEIKNGTLTEAFRQSCNTAFIKAITPLNKKGIADTALGETARRYFGIGATWEVGVPTTPTDGSVPASDGPETAASYIGQGKITMNALNVASLSATVKNGGFRQPYLVAKEYGDREFATAERLPRGIASGLSTMMRAATTPGGTAAKAMTGVPSPKGAKTGSAEVDNQGTSNSWFTGYSGDLAAGAVVQAGGHGGDAAGPVVAQVLKAG</sequence>
<dbReference type="GO" id="GO:0008658">
    <property type="term" value="F:penicillin binding"/>
    <property type="evidence" value="ECO:0007669"/>
    <property type="project" value="InterPro"/>
</dbReference>
<dbReference type="GO" id="GO:0071555">
    <property type="term" value="P:cell wall organization"/>
    <property type="evidence" value="ECO:0007669"/>
    <property type="project" value="TreeGrafter"/>
</dbReference>
<reference evidence="5" key="3">
    <citation type="submission" date="2023-08" db="EMBL/GenBank/DDBJ databases">
        <authorList>
            <person name="Sun Q."/>
            <person name="Ohkuma M."/>
        </authorList>
    </citation>
    <scope>NUCLEOTIDE SEQUENCE</scope>
    <source>
        <strain evidence="5">JCM 4205</strain>
    </source>
</reference>
<dbReference type="GO" id="GO:0005886">
    <property type="term" value="C:plasma membrane"/>
    <property type="evidence" value="ECO:0007669"/>
    <property type="project" value="TreeGrafter"/>
</dbReference>
<dbReference type="Proteomes" id="UP000326029">
    <property type="component" value="Chromosome"/>
</dbReference>
<name>A0AAV4KPW7_9ACTN</name>